<dbReference type="PANTHER" id="PTHR46211:SF14">
    <property type="entry name" value="GLYCEROPHOSPHODIESTER PHOSPHODIESTERASE"/>
    <property type="match status" value="1"/>
</dbReference>
<dbReference type="InterPro" id="IPR030395">
    <property type="entry name" value="GP_PDE_dom"/>
</dbReference>
<dbReference type="AlphaFoldDB" id="A0AAU7UJ81"/>
<protein>
    <submittedName>
        <fullName evidence="2">Glycerophosphodiester phosphodiesterase</fullName>
    </submittedName>
</protein>
<feature type="domain" description="GP-PDE" evidence="1">
    <location>
        <begin position="29"/>
        <end position="253"/>
    </location>
</feature>
<evidence type="ECO:0000313" key="2">
    <source>
        <dbReference type="EMBL" id="XBV88469.1"/>
    </source>
</evidence>
<dbReference type="SUPFAM" id="SSF51695">
    <property type="entry name" value="PLC-like phosphodiesterases"/>
    <property type="match status" value="1"/>
</dbReference>
<dbReference type="PANTHER" id="PTHR46211">
    <property type="entry name" value="GLYCEROPHOSPHORYL DIESTER PHOSPHODIESTERASE"/>
    <property type="match status" value="1"/>
</dbReference>
<proteinExistence type="predicted"/>
<name>A0AAU7UJ81_9MICO</name>
<evidence type="ECO:0000259" key="1">
    <source>
        <dbReference type="PROSITE" id="PS51704"/>
    </source>
</evidence>
<dbReference type="GO" id="GO:0006629">
    <property type="term" value="P:lipid metabolic process"/>
    <property type="evidence" value="ECO:0007669"/>
    <property type="project" value="InterPro"/>
</dbReference>
<dbReference type="GO" id="GO:0008081">
    <property type="term" value="F:phosphoric diester hydrolase activity"/>
    <property type="evidence" value="ECO:0007669"/>
    <property type="project" value="InterPro"/>
</dbReference>
<dbReference type="KEGG" id="bkr:AAFP32_12990"/>
<reference evidence="2" key="1">
    <citation type="submission" date="2024-06" db="EMBL/GenBank/DDBJ databases">
        <title>Brevibacterium koreense sp. nov., isolated from jogae-jeotgal, a Korean fermented seafood.</title>
        <authorList>
            <person name="Whon T.W."/>
            <person name="Nam S."/>
            <person name="Kim Y."/>
        </authorList>
    </citation>
    <scope>NUCLEOTIDE SEQUENCE</scope>
    <source>
        <strain evidence="2">CBA3109</strain>
    </source>
</reference>
<dbReference type="RefSeq" id="WP_350269484.1">
    <property type="nucleotide sequence ID" value="NZ_CP158281.1"/>
</dbReference>
<dbReference type="PROSITE" id="PS51704">
    <property type="entry name" value="GP_PDE"/>
    <property type="match status" value="1"/>
</dbReference>
<dbReference type="Pfam" id="PF03009">
    <property type="entry name" value="GDPD"/>
    <property type="match status" value="1"/>
</dbReference>
<organism evidence="2">
    <name type="scientific">Brevibacterium koreense</name>
    <dbReference type="NCBI Taxonomy" id="3140787"/>
    <lineage>
        <taxon>Bacteria</taxon>
        <taxon>Bacillati</taxon>
        <taxon>Actinomycetota</taxon>
        <taxon>Actinomycetes</taxon>
        <taxon>Micrococcales</taxon>
        <taxon>Brevibacteriaceae</taxon>
        <taxon>Brevibacterium</taxon>
    </lineage>
</organism>
<dbReference type="InterPro" id="IPR017946">
    <property type="entry name" value="PLC-like_Pdiesterase_TIM-brl"/>
</dbReference>
<dbReference type="Gene3D" id="3.20.20.190">
    <property type="entry name" value="Phosphatidylinositol (PI) phosphodiesterase"/>
    <property type="match status" value="1"/>
</dbReference>
<accession>A0AAU7UJ81</accession>
<sequence>MFIGAAITLASLGPAYPETPDRVSQLELPVTISHRGGADVYPEESMEGFTTSARDGFLPEMDIQFLADGTPVLIHDDTVDRTLDGVSGEVSDLSLEEWDSAKIKHPTGGPTAETVTLNEALDELGGKVVMVPEIKPEATSAEVDQVLDEFDERGLEDSLIVQSFDFATAKSIAERGYTSLYLFGTMLPSESAAQIAGAGIEWVGPSAKLPNSDLRTLIEAGLHVAPYTMASAEDGRQLPHGIGGFFTDDPWTK</sequence>
<dbReference type="EMBL" id="CP158281">
    <property type="protein sequence ID" value="XBV88469.1"/>
    <property type="molecule type" value="Genomic_DNA"/>
</dbReference>
<gene>
    <name evidence="2" type="ORF">AAFP32_12990</name>
</gene>